<feature type="transmembrane region" description="Helical" evidence="5">
    <location>
        <begin position="115"/>
        <end position="136"/>
    </location>
</feature>
<evidence type="ECO:0000256" key="3">
    <source>
        <dbReference type="ARBA" id="ARBA00022989"/>
    </source>
</evidence>
<dbReference type="AlphaFoldDB" id="A0A381NP49"/>
<sequence>MILSLCAVFIAGWLVNDITSPLLPYTALVVLCFAGASNILNDVLDINIDKINRPNRMLPSGHLKIQEALLLMSILYALGIMATSYLHPVGQQIALALVLPLLALYTPLFKRLPFIGNLVVGAILGLVFIFTEGAIMGNVDKMWIPFCLATTLSSVRELVKDAADMEGDAVGDLQTFPRKYGLITTLWLLRILTIALCFGATIPWFEGWYGNYYLFLLIGGVALPSLYAVFILLQETSASEDYAIIAQIFKGTTIGGMIVIFSTGF</sequence>
<evidence type="ECO:0000256" key="4">
    <source>
        <dbReference type="ARBA" id="ARBA00023136"/>
    </source>
</evidence>
<evidence type="ECO:0000256" key="2">
    <source>
        <dbReference type="ARBA" id="ARBA00022692"/>
    </source>
</evidence>
<feature type="transmembrane region" description="Helical" evidence="5">
    <location>
        <begin position="68"/>
        <end position="86"/>
    </location>
</feature>
<evidence type="ECO:0000256" key="5">
    <source>
        <dbReference type="SAM" id="Phobius"/>
    </source>
</evidence>
<dbReference type="InterPro" id="IPR050475">
    <property type="entry name" value="Prenyltransferase_related"/>
</dbReference>
<organism evidence="6">
    <name type="scientific">marine metagenome</name>
    <dbReference type="NCBI Taxonomy" id="408172"/>
    <lineage>
        <taxon>unclassified sequences</taxon>
        <taxon>metagenomes</taxon>
        <taxon>ecological metagenomes</taxon>
    </lineage>
</organism>
<gene>
    <name evidence="6" type="ORF">METZ01_LOCUS9209</name>
</gene>
<dbReference type="EMBL" id="UINC01000497">
    <property type="protein sequence ID" value="SUZ56355.1"/>
    <property type="molecule type" value="Genomic_DNA"/>
</dbReference>
<evidence type="ECO:0000313" key="6">
    <source>
        <dbReference type="EMBL" id="SUZ56355.1"/>
    </source>
</evidence>
<dbReference type="Pfam" id="PF01040">
    <property type="entry name" value="UbiA"/>
    <property type="match status" value="1"/>
</dbReference>
<dbReference type="InterPro" id="IPR044878">
    <property type="entry name" value="UbiA_sf"/>
</dbReference>
<feature type="transmembrane region" description="Helical" evidence="5">
    <location>
        <begin position="211"/>
        <end position="233"/>
    </location>
</feature>
<feature type="transmembrane region" description="Helical" evidence="5">
    <location>
        <begin position="242"/>
        <end position="262"/>
    </location>
</feature>
<feature type="transmembrane region" description="Helical" evidence="5">
    <location>
        <begin position="180"/>
        <end position="205"/>
    </location>
</feature>
<evidence type="ECO:0000256" key="1">
    <source>
        <dbReference type="ARBA" id="ARBA00004141"/>
    </source>
</evidence>
<keyword evidence="3 5" id="KW-1133">Transmembrane helix</keyword>
<name>A0A381NP49_9ZZZZ</name>
<comment type="subcellular location">
    <subcellularLocation>
        <location evidence="1">Membrane</location>
        <topology evidence="1">Multi-pass membrane protein</topology>
    </subcellularLocation>
</comment>
<dbReference type="PANTHER" id="PTHR42723:SF1">
    <property type="entry name" value="CHLOROPHYLL SYNTHASE, CHLOROPLASTIC"/>
    <property type="match status" value="1"/>
</dbReference>
<keyword evidence="2 5" id="KW-0812">Transmembrane</keyword>
<dbReference type="PANTHER" id="PTHR42723">
    <property type="entry name" value="CHLOROPHYLL SYNTHASE"/>
    <property type="match status" value="1"/>
</dbReference>
<dbReference type="InterPro" id="IPR000537">
    <property type="entry name" value="UbiA_prenyltransferase"/>
</dbReference>
<protein>
    <recommendedName>
        <fullName evidence="7">4-hydroxybenzoate polyprenyltransferase</fullName>
    </recommendedName>
</protein>
<proteinExistence type="predicted"/>
<feature type="transmembrane region" description="Helical" evidence="5">
    <location>
        <begin position="27"/>
        <end position="48"/>
    </location>
</feature>
<keyword evidence="4 5" id="KW-0472">Membrane</keyword>
<dbReference type="GO" id="GO:0016765">
    <property type="term" value="F:transferase activity, transferring alkyl or aryl (other than methyl) groups"/>
    <property type="evidence" value="ECO:0007669"/>
    <property type="project" value="InterPro"/>
</dbReference>
<reference evidence="6" key="1">
    <citation type="submission" date="2018-05" db="EMBL/GenBank/DDBJ databases">
        <authorList>
            <person name="Lanie J.A."/>
            <person name="Ng W.-L."/>
            <person name="Kazmierczak K.M."/>
            <person name="Andrzejewski T.M."/>
            <person name="Davidsen T.M."/>
            <person name="Wayne K.J."/>
            <person name="Tettelin H."/>
            <person name="Glass J.I."/>
            <person name="Rusch D."/>
            <person name="Podicherti R."/>
            <person name="Tsui H.-C.T."/>
            <person name="Winkler M.E."/>
        </authorList>
    </citation>
    <scope>NUCLEOTIDE SEQUENCE</scope>
</reference>
<feature type="transmembrane region" description="Helical" evidence="5">
    <location>
        <begin position="92"/>
        <end position="108"/>
    </location>
</feature>
<accession>A0A381NP49</accession>
<dbReference type="Gene3D" id="1.10.357.140">
    <property type="entry name" value="UbiA prenyltransferase"/>
    <property type="match status" value="1"/>
</dbReference>
<evidence type="ECO:0008006" key="7">
    <source>
        <dbReference type="Google" id="ProtNLM"/>
    </source>
</evidence>
<dbReference type="GO" id="GO:0016020">
    <property type="term" value="C:membrane"/>
    <property type="evidence" value="ECO:0007669"/>
    <property type="project" value="UniProtKB-SubCell"/>
</dbReference>